<evidence type="ECO:0000313" key="2">
    <source>
        <dbReference type="EMBL" id="PQP93895.1"/>
    </source>
</evidence>
<evidence type="ECO:0000256" key="1">
    <source>
        <dbReference type="SAM" id="MobiDB-lite"/>
    </source>
</evidence>
<dbReference type="Proteomes" id="UP000250321">
    <property type="component" value="Unassembled WGS sequence"/>
</dbReference>
<dbReference type="EMBL" id="PJQY01002417">
    <property type="protein sequence ID" value="PQP93895.1"/>
    <property type="molecule type" value="Genomic_DNA"/>
</dbReference>
<proteinExistence type="predicted"/>
<sequence>MDAMKIIAVKLRAQTWGLGGGKRGAAAAIGAWVSEGDGSKTGTGVEDDDVTGGGEEETTGMTCMVGKWTGTWVTGEREETQV</sequence>
<comment type="caution">
    <text evidence="2">The sequence shown here is derived from an EMBL/GenBank/DDBJ whole genome shotgun (WGS) entry which is preliminary data.</text>
</comment>
<gene>
    <name evidence="2" type="ORF">Pyn_07292</name>
</gene>
<protein>
    <submittedName>
        <fullName evidence="2">Uncharacterized protein</fullName>
    </submittedName>
</protein>
<accession>A0A314YWW3</accession>
<reference evidence="2 3" key="1">
    <citation type="submission" date="2018-02" db="EMBL/GenBank/DDBJ databases">
        <title>Draft genome of wild Prunus yedoensis var. nudiflora.</title>
        <authorList>
            <person name="Baek S."/>
            <person name="Kim J.-H."/>
            <person name="Choi K."/>
            <person name="Kim G.-B."/>
            <person name="Cho A."/>
            <person name="Jang H."/>
            <person name="Shin C.-H."/>
            <person name="Yu H.-J."/>
            <person name="Mun J.-H."/>
        </authorList>
    </citation>
    <scope>NUCLEOTIDE SEQUENCE [LARGE SCALE GENOMIC DNA]</scope>
    <source>
        <strain evidence="3">cv. Jeju island</strain>
        <tissue evidence="2">Leaf</tissue>
    </source>
</reference>
<dbReference type="AlphaFoldDB" id="A0A314YWW3"/>
<name>A0A314YWW3_PRUYE</name>
<evidence type="ECO:0000313" key="3">
    <source>
        <dbReference type="Proteomes" id="UP000250321"/>
    </source>
</evidence>
<organism evidence="2 3">
    <name type="scientific">Prunus yedoensis var. nudiflora</name>
    <dbReference type="NCBI Taxonomy" id="2094558"/>
    <lineage>
        <taxon>Eukaryota</taxon>
        <taxon>Viridiplantae</taxon>
        <taxon>Streptophyta</taxon>
        <taxon>Embryophyta</taxon>
        <taxon>Tracheophyta</taxon>
        <taxon>Spermatophyta</taxon>
        <taxon>Magnoliopsida</taxon>
        <taxon>eudicotyledons</taxon>
        <taxon>Gunneridae</taxon>
        <taxon>Pentapetalae</taxon>
        <taxon>rosids</taxon>
        <taxon>fabids</taxon>
        <taxon>Rosales</taxon>
        <taxon>Rosaceae</taxon>
        <taxon>Amygdaloideae</taxon>
        <taxon>Amygdaleae</taxon>
        <taxon>Prunus</taxon>
    </lineage>
</organism>
<feature type="region of interest" description="Disordered" evidence="1">
    <location>
        <begin position="34"/>
        <end position="60"/>
    </location>
</feature>
<feature type="compositionally biased region" description="Acidic residues" evidence="1">
    <location>
        <begin position="45"/>
        <end position="58"/>
    </location>
</feature>
<keyword evidence="3" id="KW-1185">Reference proteome</keyword>